<gene>
    <name evidence="1" type="ORF">H6P81_021719</name>
</gene>
<evidence type="ECO:0000313" key="2">
    <source>
        <dbReference type="Proteomes" id="UP000825729"/>
    </source>
</evidence>
<accession>A0AAV7DS80</accession>
<name>A0AAV7DS80_ARIFI</name>
<reference evidence="1 2" key="1">
    <citation type="submission" date="2021-07" db="EMBL/GenBank/DDBJ databases">
        <title>The Aristolochia fimbriata genome: insights into angiosperm evolution, floral development and chemical biosynthesis.</title>
        <authorList>
            <person name="Jiao Y."/>
        </authorList>
    </citation>
    <scope>NUCLEOTIDE SEQUENCE [LARGE SCALE GENOMIC DNA]</scope>
    <source>
        <strain evidence="1">IBCAS-2021</strain>
        <tissue evidence="1">Leaf</tissue>
    </source>
</reference>
<organism evidence="1 2">
    <name type="scientific">Aristolochia fimbriata</name>
    <name type="common">White veined hardy Dutchman's pipe vine</name>
    <dbReference type="NCBI Taxonomy" id="158543"/>
    <lineage>
        <taxon>Eukaryota</taxon>
        <taxon>Viridiplantae</taxon>
        <taxon>Streptophyta</taxon>
        <taxon>Embryophyta</taxon>
        <taxon>Tracheophyta</taxon>
        <taxon>Spermatophyta</taxon>
        <taxon>Magnoliopsida</taxon>
        <taxon>Magnoliidae</taxon>
        <taxon>Piperales</taxon>
        <taxon>Aristolochiaceae</taxon>
        <taxon>Aristolochia</taxon>
    </lineage>
</organism>
<evidence type="ECO:0000313" key="1">
    <source>
        <dbReference type="EMBL" id="KAG9438332.1"/>
    </source>
</evidence>
<dbReference type="EMBL" id="JAINDJ010000161">
    <property type="protein sequence ID" value="KAG9438332.1"/>
    <property type="molecule type" value="Genomic_DNA"/>
</dbReference>
<proteinExistence type="predicted"/>
<dbReference type="Proteomes" id="UP000825729">
    <property type="component" value="Unassembled WGS sequence"/>
</dbReference>
<protein>
    <submittedName>
        <fullName evidence="1">Uncharacterized protein</fullName>
    </submittedName>
</protein>
<sequence>MGASVCALPDGVSRRPEQSMLHFGVGMAGYKGKRKNYRTISNWFPPKFPSGTLEPASQFSGGDLGMSRKRIGIAKLLALTLEPTKGVGGIKDERAVVMEKSS</sequence>
<comment type="caution">
    <text evidence="1">The sequence shown here is derived from an EMBL/GenBank/DDBJ whole genome shotgun (WGS) entry which is preliminary data.</text>
</comment>
<keyword evidence="2" id="KW-1185">Reference proteome</keyword>
<dbReference type="AlphaFoldDB" id="A0AAV7DS80"/>